<comment type="caution">
    <text evidence="10">The sequence shown here is derived from an EMBL/GenBank/DDBJ whole genome shotgun (WGS) entry which is preliminary data.</text>
</comment>
<evidence type="ECO:0000313" key="10">
    <source>
        <dbReference type="EMBL" id="GCC19226.1"/>
    </source>
</evidence>
<dbReference type="OMA" id="MISCEVP"/>
<dbReference type="Pfam" id="PF00248">
    <property type="entry name" value="Aldo_ket_red"/>
    <property type="match status" value="1"/>
</dbReference>
<evidence type="ECO:0000256" key="5">
    <source>
        <dbReference type="ARBA" id="ARBA00030406"/>
    </source>
</evidence>
<keyword evidence="4" id="KW-0317">Glutathione biosynthesis</keyword>
<keyword evidence="11" id="KW-1185">Reference proteome</keyword>
<dbReference type="GO" id="GO:0030234">
    <property type="term" value="F:enzyme regulator activity"/>
    <property type="evidence" value="ECO:0007669"/>
    <property type="project" value="TreeGrafter"/>
</dbReference>
<evidence type="ECO:0000256" key="7">
    <source>
        <dbReference type="ARBA" id="ARBA00031732"/>
    </source>
</evidence>
<dbReference type="EMBL" id="BEZZ01001522">
    <property type="protein sequence ID" value="GCC19226.1"/>
    <property type="molecule type" value="Genomic_DNA"/>
</dbReference>
<evidence type="ECO:0000256" key="4">
    <source>
        <dbReference type="ARBA" id="ARBA00022684"/>
    </source>
</evidence>
<dbReference type="SUPFAM" id="SSF51430">
    <property type="entry name" value="NAD(P)-linked oxidoreductase"/>
    <property type="match status" value="1"/>
</dbReference>
<organism evidence="10 11">
    <name type="scientific">Chiloscyllium punctatum</name>
    <name type="common">Brownbanded bambooshark</name>
    <name type="synonym">Hemiscyllium punctatum</name>
    <dbReference type="NCBI Taxonomy" id="137246"/>
    <lineage>
        <taxon>Eukaryota</taxon>
        <taxon>Metazoa</taxon>
        <taxon>Chordata</taxon>
        <taxon>Craniata</taxon>
        <taxon>Vertebrata</taxon>
        <taxon>Chondrichthyes</taxon>
        <taxon>Elasmobranchii</taxon>
        <taxon>Galeomorphii</taxon>
        <taxon>Galeoidea</taxon>
        <taxon>Orectolobiformes</taxon>
        <taxon>Hemiscylliidae</taxon>
        <taxon>Chiloscyllium</taxon>
    </lineage>
</organism>
<evidence type="ECO:0000256" key="1">
    <source>
        <dbReference type="ARBA" id="ARBA00005006"/>
    </source>
</evidence>
<name>A0A401RM97_CHIPU</name>
<dbReference type="Gene3D" id="3.20.20.100">
    <property type="entry name" value="NADP-dependent oxidoreductase domain"/>
    <property type="match status" value="1"/>
</dbReference>
<comment type="subunit">
    <text evidence="3">Heterodimer of a catalytic heavy chain and a regulatory light chain.</text>
</comment>
<dbReference type="AlphaFoldDB" id="A0A401RM97"/>
<evidence type="ECO:0000259" key="9">
    <source>
        <dbReference type="Pfam" id="PF00248"/>
    </source>
</evidence>
<evidence type="ECO:0000313" key="11">
    <source>
        <dbReference type="Proteomes" id="UP000287033"/>
    </source>
</evidence>
<dbReference type="OrthoDB" id="5596051at2759"/>
<proteinExistence type="inferred from homology"/>
<dbReference type="PANTHER" id="PTHR13295">
    <property type="entry name" value="GLUTAMATE CYSTEINE LIGASE REGULATORY SUBUNIT"/>
    <property type="match status" value="1"/>
</dbReference>
<evidence type="ECO:0000256" key="6">
    <source>
        <dbReference type="ARBA" id="ARBA00031154"/>
    </source>
</evidence>
<dbReference type="GO" id="GO:0006750">
    <property type="term" value="P:glutathione biosynthetic process"/>
    <property type="evidence" value="ECO:0007669"/>
    <property type="project" value="UniProtKB-UniPathway"/>
</dbReference>
<protein>
    <recommendedName>
        <fullName evidence="7">GCS light chain</fullName>
    </recommendedName>
    <alternativeName>
        <fullName evidence="5">Gamma-ECS regulatory subunit</fullName>
    </alternativeName>
    <alternativeName>
        <fullName evidence="8">Gamma-glutamylcysteine synthetase regulatory subunit</fullName>
    </alternativeName>
    <alternativeName>
        <fullName evidence="6">Glutamate--cysteine ligase modifier subunit</fullName>
    </alternativeName>
</protein>
<dbReference type="STRING" id="137246.A0A401RM97"/>
<sequence>MTEDKNEISILEDMKTISVYTGNVVRWCGSMKKCPTSTAQEVLDCLKAALCEWGSKCNSDRMEGKFHQGLPEHLVCNLIQPTEWIDPDERQDIRISAKLFICQSDLKIVKEAVTCACSELGVSQLDSVILSVVALSEENRPTLEDLMPYWKELEVFVQGQKVASIGVSDLDREVLEALCQHAQVQPSSNQVNLASCCVIPPDLAAFAKDNNIQLLTHNDPADILPVGSFQQALRTSLQDPRADEWAPHWILRYSVIIKERGIIKSKGYMVHAEKQAARHQ</sequence>
<evidence type="ECO:0000256" key="8">
    <source>
        <dbReference type="ARBA" id="ARBA00032926"/>
    </source>
</evidence>
<evidence type="ECO:0000256" key="3">
    <source>
        <dbReference type="ARBA" id="ARBA00011532"/>
    </source>
</evidence>
<accession>A0A401RM97</accession>
<dbReference type="Proteomes" id="UP000287033">
    <property type="component" value="Unassembled WGS sequence"/>
</dbReference>
<dbReference type="UniPathway" id="UPA00142">
    <property type="reaction ID" value="UER00209"/>
</dbReference>
<gene>
    <name evidence="10" type="ORF">chiPu_0018274</name>
</gene>
<evidence type="ECO:0000256" key="2">
    <source>
        <dbReference type="ARBA" id="ARBA00008612"/>
    </source>
</evidence>
<comment type="pathway">
    <text evidence="1">Sulfur metabolism; glutathione biosynthesis; glutathione from L-cysteine and L-glutamate: step 1/2.</text>
</comment>
<feature type="domain" description="NADP-dependent oxidoreductase" evidence="9">
    <location>
        <begin position="66"/>
        <end position="216"/>
    </location>
</feature>
<dbReference type="InterPro" id="IPR036812">
    <property type="entry name" value="NAD(P)_OxRdtase_dom_sf"/>
</dbReference>
<dbReference type="InterPro" id="IPR023210">
    <property type="entry name" value="NADP_OxRdtase_dom"/>
</dbReference>
<dbReference type="GO" id="GO:0035226">
    <property type="term" value="F:glutamate-cysteine ligase catalytic subunit binding"/>
    <property type="evidence" value="ECO:0007669"/>
    <property type="project" value="InterPro"/>
</dbReference>
<reference evidence="10 11" key="1">
    <citation type="journal article" date="2018" name="Nat. Ecol. Evol.">
        <title>Shark genomes provide insights into elasmobranch evolution and the origin of vertebrates.</title>
        <authorList>
            <person name="Hara Y"/>
            <person name="Yamaguchi K"/>
            <person name="Onimaru K"/>
            <person name="Kadota M"/>
            <person name="Koyanagi M"/>
            <person name="Keeley SD"/>
            <person name="Tatsumi K"/>
            <person name="Tanaka K"/>
            <person name="Motone F"/>
            <person name="Kageyama Y"/>
            <person name="Nozu R"/>
            <person name="Adachi N"/>
            <person name="Nishimura O"/>
            <person name="Nakagawa R"/>
            <person name="Tanegashima C"/>
            <person name="Kiyatake I"/>
            <person name="Matsumoto R"/>
            <person name="Murakumo K"/>
            <person name="Nishida K"/>
            <person name="Terakita A"/>
            <person name="Kuratani S"/>
            <person name="Sato K"/>
            <person name="Hyodo S Kuraku.S."/>
        </authorList>
    </citation>
    <scope>NUCLEOTIDE SEQUENCE [LARGE SCALE GENOMIC DNA]</scope>
</reference>
<dbReference type="InterPro" id="IPR032963">
    <property type="entry name" value="Gclm"/>
</dbReference>
<dbReference type="GO" id="GO:0017109">
    <property type="term" value="C:glutamate-cysteine ligase complex"/>
    <property type="evidence" value="ECO:0007669"/>
    <property type="project" value="TreeGrafter"/>
</dbReference>
<comment type="similarity">
    <text evidence="2">Belongs to the aldo/keto reductase family. Glutamate--cysteine ligase light chain subfamily.</text>
</comment>
<dbReference type="PANTHER" id="PTHR13295:SF4">
    <property type="entry name" value="GLUTAMATE--CYSTEINE LIGASE REGULATORY SUBUNIT"/>
    <property type="match status" value="1"/>
</dbReference>